<evidence type="ECO:0000313" key="6">
    <source>
        <dbReference type="EMBL" id="KAF2862695.1"/>
    </source>
</evidence>
<feature type="domain" description="PAS" evidence="5">
    <location>
        <begin position="263"/>
        <end position="357"/>
    </location>
</feature>
<evidence type="ECO:0000256" key="4">
    <source>
        <dbReference type="SAM" id="MobiDB-lite"/>
    </source>
</evidence>
<name>A0A6A7C6S9_9PEZI</name>
<dbReference type="Pfam" id="PF13426">
    <property type="entry name" value="PAS_9"/>
    <property type="match status" value="1"/>
</dbReference>
<keyword evidence="3" id="KW-0157">Chromophore</keyword>
<sequence>MERDIAGLILRKGSTLPDFLRPFESREGASDSASRLRPENFPEPPRITDFELRPPTVNSARAPSLDPVRTPSLRSGYDPRRDLKPERRSNSINAAGLAPDEPSYDLRPPAPSVTHSKIEVLAARLFSKAHLDVILADVSAASRLTTFLKESLPQHSDTLKRYVEFRKANTAVEYANAIVDEVPMPAQRRAYVAAQLDSRFEEEYQRMVDDLIDEALPAYITQRLVGVITDVLIKEITGNGVPLMRDLVPSLAEVFCLTDPGLPDNPIVYASEEFYRTTQYGRDYVIGRNCRFLQGPQTSTSCVRRLSKTMADGKGICETILNYRRDGSPFLNLLMISPLCDNLGKVRYFLGCQIDVSSIVDGGRSIDTLATLLRQDANAMRRDPEMQSARAAKEALVELGSLLSDDEISVLSSQDAGGSQPPEAQPRPRERQRIEVGDWDQKSSRGLSDDGGLPGVYQNYLLVRPYPSLRITFTSPSLRFPGMLQSKFLDRIGGPVQLRQGLESALQQGTNVTAKVSWLSSIPHHARDDVSGYVHGKPRWVHCTPLFGSDSRVGVWMVILVENEEVTGRLNRHAEASPLRRLGVMSPQLNSDKLYLQYLRRQGRPETSQSHHGQQQSRLDDQPEYPLNPFSSD</sequence>
<dbReference type="PANTHER" id="PTHR47429:SF9">
    <property type="entry name" value="PAS DOMAIN-CONTAINING PROTEIN"/>
    <property type="match status" value="1"/>
</dbReference>
<evidence type="ECO:0000259" key="5">
    <source>
        <dbReference type="Pfam" id="PF13426"/>
    </source>
</evidence>
<feature type="compositionally biased region" description="Basic and acidic residues" evidence="4">
    <location>
        <begin position="21"/>
        <end position="52"/>
    </location>
</feature>
<keyword evidence="7" id="KW-1185">Reference proteome</keyword>
<proteinExistence type="predicted"/>
<dbReference type="GO" id="GO:0005634">
    <property type="term" value="C:nucleus"/>
    <property type="evidence" value="ECO:0007669"/>
    <property type="project" value="TreeGrafter"/>
</dbReference>
<keyword evidence="1" id="KW-0285">Flavoprotein</keyword>
<dbReference type="EMBL" id="MU005964">
    <property type="protein sequence ID" value="KAF2862695.1"/>
    <property type="molecule type" value="Genomic_DNA"/>
</dbReference>
<dbReference type="SUPFAM" id="SSF55785">
    <property type="entry name" value="PYP-like sensor domain (PAS domain)"/>
    <property type="match status" value="1"/>
</dbReference>
<dbReference type="Proteomes" id="UP000799421">
    <property type="component" value="Unassembled WGS sequence"/>
</dbReference>
<protein>
    <recommendedName>
        <fullName evidence="5">PAS domain-containing protein</fullName>
    </recommendedName>
</protein>
<dbReference type="OrthoDB" id="447251at2759"/>
<dbReference type="Gene3D" id="3.30.450.20">
    <property type="entry name" value="PAS domain"/>
    <property type="match status" value="1"/>
</dbReference>
<feature type="compositionally biased region" description="Basic and acidic residues" evidence="4">
    <location>
        <begin position="426"/>
        <end position="443"/>
    </location>
</feature>
<evidence type="ECO:0000256" key="1">
    <source>
        <dbReference type="ARBA" id="ARBA00022630"/>
    </source>
</evidence>
<feature type="compositionally biased region" description="Basic and acidic residues" evidence="4">
    <location>
        <begin position="77"/>
        <end position="89"/>
    </location>
</feature>
<accession>A0A6A7C6S9</accession>
<gene>
    <name evidence="6" type="ORF">K470DRAFT_211992</name>
</gene>
<feature type="region of interest" description="Disordered" evidence="4">
    <location>
        <begin position="410"/>
        <end position="451"/>
    </location>
</feature>
<organism evidence="6 7">
    <name type="scientific">Piedraia hortae CBS 480.64</name>
    <dbReference type="NCBI Taxonomy" id="1314780"/>
    <lineage>
        <taxon>Eukaryota</taxon>
        <taxon>Fungi</taxon>
        <taxon>Dikarya</taxon>
        <taxon>Ascomycota</taxon>
        <taxon>Pezizomycotina</taxon>
        <taxon>Dothideomycetes</taxon>
        <taxon>Dothideomycetidae</taxon>
        <taxon>Capnodiales</taxon>
        <taxon>Piedraiaceae</taxon>
        <taxon>Piedraia</taxon>
    </lineage>
</organism>
<dbReference type="AlphaFoldDB" id="A0A6A7C6S9"/>
<reference evidence="6" key="1">
    <citation type="journal article" date="2020" name="Stud. Mycol.">
        <title>101 Dothideomycetes genomes: a test case for predicting lifestyles and emergence of pathogens.</title>
        <authorList>
            <person name="Haridas S."/>
            <person name="Albert R."/>
            <person name="Binder M."/>
            <person name="Bloem J."/>
            <person name="Labutti K."/>
            <person name="Salamov A."/>
            <person name="Andreopoulos B."/>
            <person name="Baker S."/>
            <person name="Barry K."/>
            <person name="Bills G."/>
            <person name="Bluhm B."/>
            <person name="Cannon C."/>
            <person name="Castanera R."/>
            <person name="Culley D."/>
            <person name="Daum C."/>
            <person name="Ezra D."/>
            <person name="Gonzalez J."/>
            <person name="Henrissat B."/>
            <person name="Kuo A."/>
            <person name="Liang C."/>
            <person name="Lipzen A."/>
            <person name="Lutzoni F."/>
            <person name="Magnuson J."/>
            <person name="Mondo S."/>
            <person name="Nolan M."/>
            <person name="Ohm R."/>
            <person name="Pangilinan J."/>
            <person name="Park H.-J."/>
            <person name="Ramirez L."/>
            <person name="Alfaro M."/>
            <person name="Sun H."/>
            <person name="Tritt A."/>
            <person name="Yoshinaga Y."/>
            <person name="Zwiers L.-H."/>
            <person name="Turgeon B."/>
            <person name="Goodwin S."/>
            <person name="Spatafora J."/>
            <person name="Crous P."/>
            <person name="Grigoriev I."/>
        </authorList>
    </citation>
    <scope>NUCLEOTIDE SEQUENCE</scope>
    <source>
        <strain evidence="6">CBS 480.64</strain>
    </source>
</reference>
<dbReference type="InterPro" id="IPR035965">
    <property type="entry name" value="PAS-like_dom_sf"/>
</dbReference>
<keyword evidence="2" id="KW-0288">FMN</keyword>
<evidence type="ECO:0000256" key="2">
    <source>
        <dbReference type="ARBA" id="ARBA00022643"/>
    </source>
</evidence>
<feature type="region of interest" description="Disordered" evidence="4">
    <location>
        <begin position="17"/>
        <end position="109"/>
    </location>
</feature>
<dbReference type="InterPro" id="IPR000014">
    <property type="entry name" value="PAS"/>
</dbReference>
<dbReference type="CDD" id="cd00130">
    <property type="entry name" value="PAS"/>
    <property type="match status" value="1"/>
</dbReference>
<feature type="compositionally biased region" description="Polar residues" evidence="4">
    <location>
        <begin position="605"/>
        <end position="617"/>
    </location>
</feature>
<evidence type="ECO:0000256" key="3">
    <source>
        <dbReference type="ARBA" id="ARBA00022991"/>
    </source>
</evidence>
<evidence type="ECO:0000313" key="7">
    <source>
        <dbReference type="Proteomes" id="UP000799421"/>
    </source>
</evidence>
<dbReference type="PANTHER" id="PTHR47429">
    <property type="entry name" value="PROTEIN TWIN LOV 1"/>
    <property type="match status" value="1"/>
</dbReference>
<feature type="region of interest" description="Disordered" evidence="4">
    <location>
        <begin position="602"/>
        <end position="633"/>
    </location>
</feature>